<sequence>MGGRRGGEKREVVRICAVSVRHGVVRTGARPSILHPSALCCESRSSTSSSSLSDDSTTSHTKAGIMEDPHNEHHEGDDSRRRVATVAVLRWKRNRSTQ</sequence>
<name>A0AAW0UQH0_SCYPA</name>
<dbReference type="EMBL" id="JARAKH010000007">
    <property type="protein sequence ID" value="KAK8402280.1"/>
    <property type="molecule type" value="Genomic_DNA"/>
</dbReference>
<feature type="compositionally biased region" description="Basic and acidic residues" evidence="1">
    <location>
        <begin position="65"/>
        <end position="81"/>
    </location>
</feature>
<accession>A0AAW0UQH0</accession>
<dbReference type="AlphaFoldDB" id="A0AAW0UQH0"/>
<feature type="region of interest" description="Disordered" evidence="1">
    <location>
        <begin position="41"/>
        <end position="82"/>
    </location>
</feature>
<protein>
    <submittedName>
        <fullName evidence="2">Uncharacterized protein</fullName>
    </submittedName>
</protein>
<keyword evidence="3" id="KW-1185">Reference proteome</keyword>
<feature type="compositionally biased region" description="Low complexity" evidence="1">
    <location>
        <begin position="43"/>
        <end position="59"/>
    </location>
</feature>
<dbReference type="Proteomes" id="UP001487740">
    <property type="component" value="Unassembled WGS sequence"/>
</dbReference>
<evidence type="ECO:0000256" key="1">
    <source>
        <dbReference type="SAM" id="MobiDB-lite"/>
    </source>
</evidence>
<proteinExistence type="predicted"/>
<evidence type="ECO:0000313" key="2">
    <source>
        <dbReference type="EMBL" id="KAK8402280.1"/>
    </source>
</evidence>
<comment type="caution">
    <text evidence="2">The sequence shown here is derived from an EMBL/GenBank/DDBJ whole genome shotgun (WGS) entry which is preliminary data.</text>
</comment>
<evidence type="ECO:0000313" key="3">
    <source>
        <dbReference type="Proteomes" id="UP001487740"/>
    </source>
</evidence>
<gene>
    <name evidence="2" type="ORF">O3P69_000591</name>
</gene>
<organism evidence="2 3">
    <name type="scientific">Scylla paramamosain</name>
    <name type="common">Mud crab</name>
    <dbReference type="NCBI Taxonomy" id="85552"/>
    <lineage>
        <taxon>Eukaryota</taxon>
        <taxon>Metazoa</taxon>
        <taxon>Ecdysozoa</taxon>
        <taxon>Arthropoda</taxon>
        <taxon>Crustacea</taxon>
        <taxon>Multicrustacea</taxon>
        <taxon>Malacostraca</taxon>
        <taxon>Eumalacostraca</taxon>
        <taxon>Eucarida</taxon>
        <taxon>Decapoda</taxon>
        <taxon>Pleocyemata</taxon>
        <taxon>Brachyura</taxon>
        <taxon>Eubrachyura</taxon>
        <taxon>Portunoidea</taxon>
        <taxon>Portunidae</taxon>
        <taxon>Portuninae</taxon>
        <taxon>Scylla</taxon>
    </lineage>
</organism>
<reference evidence="2 3" key="1">
    <citation type="submission" date="2023-03" db="EMBL/GenBank/DDBJ databases">
        <title>High-quality genome of Scylla paramamosain provides insights in environmental adaptation.</title>
        <authorList>
            <person name="Zhang L."/>
        </authorList>
    </citation>
    <scope>NUCLEOTIDE SEQUENCE [LARGE SCALE GENOMIC DNA]</scope>
    <source>
        <strain evidence="2">LZ_2023a</strain>
        <tissue evidence="2">Muscle</tissue>
    </source>
</reference>